<dbReference type="GO" id="GO:0043565">
    <property type="term" value="F:sequence-specific DNA binding"/>
    <property type="evidence" value="ECO:0007669"/>
    <property type="project" value="InterPro"/>
</dbReference>
<evidence type="ECO:0000313" key="2">
    <source>
        <dbReference type="Proteomes" id="UP000322362"/>
    </source>
</evidence>
<evidence type="ECO:0008006" key="3">
    <source>
        <dbReference type="Google" id="ProtNLM"/>
    </source>
</evidence>
<dbReference type="AlphaFoldDB" id="A0A5D4H654"/>
<name>A0A5D4H654_9SPHI</name>
<protein>
    <recommendedName>
        <fullName evidence="3">Helix-turn-helix domain-containing protein</fullName>
    </recommendedName>
</protein>
<sequence>MKETEPTAIRYAKTVQHSVVQAIINGDLLLEEAMERYNILSKKTIIRWLKRYQTEQPQDM</sequence>
<proteinExistence type="predicted"/>
<comment type="caution">
    <text evidence="1">The sequence shown here is derived from an EMBL/GenBank/DDBJ whole genome shotgun (WGS) entry which is preliminary data.</text>
</comment>
<accession>A0A5D4H654</accession>
<dbReference type="SUPFAM" id="SSF48295">
    <property type="entry name" value="TrpR-like"/>
    <property type="match status" value="1"/>
</dbReference>
<keyword evidence="2" id="KW-1185">Reference proteome</keyword>
<gene>
    <name evidence="1" type="ORF">FXV77_08535</name>
</gene>
<reference evidence="1 2" key="1">
    <citation type="submission" date="2019-08" db="EMBL/GenBank/DDBJ databases">
        <title>Phlebobacter frassis gen. nov. sp. nov., a new member of family Sphingobacteriaceae isolated from sand fly rearing media.</title>
        <authorList>
            <person name="Kakumanu M.L."/>
            <person name="Marayati B.F."/>
            <person name="Wada-Katsumata A."/>
            <person name="Wasserberg G."/>
            <person name="Schal C."/>
            <person name="Apperson C.S."/>
            <person name="Ponnusamy L."/>
        </authorList>
    </citation>
    <scope>NUCLEOTIDE SEQUENCE [LARGE SCALE GENOMIC DNA]</scope>
    <source>
        <strain evidence="1 2">SSI9</strain>
    </source>
</reference>
<dbReference type="RefSeq" id="WP_148918798.1">
    <property type="nucleotide sequence ID" value="NZ_VTAV01000004.1"/>
</dbReference>
<dbReference type="InterPro" id="IPR036388">
    <property type="entry name" value="WH-like_DNA-bd_sf"/>
</dbReference>
<dbReference type="Gene3D" id="1.10.10.10">
    <property type="entry name" value="Winged helix-like DNA-binding domain superfamily/Winged helix DNA-binding domain"/>
    <property type="match status" value="1"/>
</dbReference>
<dbReference type="EMBL" id="VTAV01000004">
    <property type="protein sequence ID" value="TYR36541.1"/>
    <property type="molecule type" value="Genomic_DNA"/>
</dbReference>
<dbReference type="InterPro" id="IPR010921">
    <property type="entry name" value="Trp_repressor/repl_initiator"/>
</dbReference>
<evidence type="ECO:0000313" key="1">
    <source>
        <dbReference type="EMBL" id="TYR36541.1"/>
    </source>
</evidence>
<organism evidence="1 2">
    <name type="scientific">Sphingobacterium phlebotomi</name>
    <dbReference type="NCBI Taxonomy" id="2605433"/>
    <lineage>
        <taxon>Bacteria</taxon>
        <taxon>Pseudomonadati</taxon>
        <taxon>Bacteroidota</taxon>
        <taxon>Sphingobacteriia</taxon>
        <taxon>Sphingobacteriales</taxon>
        <taxon>Sphingobacteriaceae</taxon>
        <taxon>Sphingobacterium</taxon>
    </lineage>
</organism>
<dbReference type="Proteomes" id="UP000322362">
    <property type="component" value="Unassembled WGS sequence"/>
</dbReference>